<dbReference type="Proteomes" id="UP001458880">
    <property type="component" value="Unassembled WGS sequence"/>
</dbReference>
<keyword evidence="3" id="KW-1185">Reference proteome</keyword>
<gene>
    <name evidence="2" type="ORF">QE152_g34322</name>
</gene>
<evidence type="ECO:0000313" key="2">
    <source>
        <dbReference type="EMBL" id="KAK9693294.1"/>
    </source>
</evidence>
<evidence type="ECO:0000313" key="3">
    <source>
        <dbReference type="Proteomes" id="UP001458880"/>
    </source>
</evidence>
<keyword evidence="1" id="KW-0812">Transmembrane</keyword>
<keyword evidence="1" id="KW-0472">Membrane</keyword>
<reference evidence="2 3" key="1">
    <citation type="journal article" date="2024" name="BMC Genomics">
        <title>De novo assembly and annotation of Popillia japonica's genome with initial clues to its potential as an invasive pest.</title>
        <authorList>
            <person name="Cucini C."/>
            <person name="Boschi S."/>
            <person name="Funari R."/>
            <person name="Cardaioli E."/>
            <person name="Iannotti N."/>
            <person name="Marturano G."/>
            <person name="Paoli F."/>
            <person name="Bruttini M."/>
            <person name="Carapelli A."/>
            <person name="Frati F."/>
            <person name="Nardi F."/>
        </authorList>
    </citation>
    <scope>NUCLEOTIDE SEQUENCE [LARGE SCALE GENOMIC DNA]</scope>
    <source>
        <strain evidence="2">DMR45628</strain>
    </source>
</reference>
<dbReference type="AlphaFoldDB" id="A0AAW1ITW7"/>
<proteinExistence type="predicted"/>
<dbReference type="EMBL" id="JASPKY010000547">
    <property type="protein sequence ID" value="KAK9693294.1"/>
    <property type="molecule type" value="Genomic_DNA"/>
</dbReference>
<accession>A0AAW1ITW7</accession>
<comment type="caution">
    <text evidence="2">The sequence shown here is derived from an EMBL/GenBank/DDBJ whole genome shotgun (WGS) entry which is preliminary data.</text>
</comment>
<evidence type="ECO:0000256" key="1">
    <source>
        <dbReference type="SAM" id="Phobius"/>
    </source>
</evidence>
<organism evidence="2 3">
    <name type="scientific">Popillia japonica</name>
    <name type="common">Japanese beetle</name>
    <dbReference type="NCBI Taxonomy" id="7064"/>
    <lineage>
        <taxon>Eukaryota</taxon>
        <taxon>Metazoa</taxon>
        <taxon>Ecdysozoa</taxon>
        <taxon>Arthropoda</taxon>
        <taxon>Hexapoda</taxon>
        <taxon>Insecta</taxon>
        <taxon>Pterygota</taxon>
        <taxon>Neoptera</taxon>
        <taxon>Endopterygota</taxon>
        <taxon>Coleoptera</taxon>
        <taxon>Polyphaga</taxon>
        <taxon>Scarabaeiformia</taxon>
        <taxon>Scarabaeidae</taxon>
        <taxon>Rutelinae</taxon>
        <taxon>Popillia</taxon>
    </lineage>
</organism>
<feature type="transmembrane region" description="Helical" evidence="1">
    <location>
        <begin position="137"/>
        <end position="156"/>
    </location>
</feature>
<sequence>MSRDTFEKLVHVIREIDTIKVGHGGYVPIPIEKPLLITLWYLAKGETLRSVAEKLNLSDSAVLKANEHNIYLLANLVNRYIQWPSERECVDLEQEFVLLSGYPGFNFFFAVNLLAGVEVPEEFCEGRWGIIIKILRIFYVKSQAAIYIISFIVWHIRIIL</sequence>
<name>A0AAW1ITW7_POPJA</name>
<protein>
    <submittedName>
        <fullName evidence="2">Uncharacterized protein</fullName>
    </submittedName>
</protein>
<keyword evidence="1" id="KW-1133">Transmembrane helix</keyword>